<dbReference type="InterPro" id="IPR032707">
    <property type="entry name" value="MYCBPAP"/>
</dbReference>
<evidence type="ECO:0000313" key="3">
    <source>
        <dbReference type="Proteomes" id="UP000193920"/>
    </source>
</evidence>
<sequence length="814" mass="95455">MLSSKENGKEIENKIENEKPKTILIARHLPTDKNGKDLLLEDPMNKPVPMNAVIKNETGPRRQSNGALIDYSLLGDPDDFEFMEKLYNHDNDNENNNKVLIEEENNDSSIIQNNDSNVSNQVRSSGNFFSENLEDKKKSRRLHIFQKYCELKEKHALENWKRHSIEWSKIEDYIAKKLHRNKSKNLSRQLTEFGLRQETNHIFKETFDFLGDKNLPFWKDGLTIGYELLGFHINIPRGGPREIVQVRRRPLEEGKDKGNTIPDYMIDKYINSEQNIYNPEYIEVIGKHTTLEDSELAYEYVKHMNKSFNKKDSTNSVDRENKDKNSVQNNKASNESPDSNLERKGEDNDNKDDYVIKGLESEESITDSNEDSKSDIDDEIGEKINISEESGSNVSLVFKTDRLVFFSVLNHVVSSILTIYNNGTTAIHFEWRKVKRDNNITKYTKEIRNGIQKFYFYHTTGIILPGSAYDFPIMFKSDKSGIFTESWEMITLPETPCNKVIEFKGYAIQHDTMKFKRQELEKILEHRKAIVISKAIDKYIFDKVCEQIRNKNAKIKKTRIISLKAIEHQHFIRRNKDYHLNFTTVIIEKLKDLSNRVNEYLNITTEWNKSIDRLYNIIYKIEDKNDQSEFLKELNIIISSSVAKVQEPHESVQYSLGYWLFVELADNVTDTSMKIRGKLELPINSYNHIKFYDNIEFKTPEMIEEEKNASKNDKRKNVVKKPPPAKVKAKNSKKVDTETKSNPVEQESLAQLTQIIDDYPKNWSLERRKKEQIYKLALKKRVRELVSEFVDRWCLLFADVNERSKKYSDYETRM</sequence>
<feature type="compositionally biased region" description="Polar residues" evidence="1">
    <location>
        <begin position="326"/>
        <end position="339"/>
    </location>
</feature>
<feature type="region of interest" description="Disordered" evidence="1">
    <location>
        <begin position="309"/>
        <end position="352"/>
    </location>
</feature>
<feature type="region of interest" description="Disordered" evidence="1">
    <location>
        <begin position="706"/>
        <end position="744"/>
    </location>
</feature>
<dbReference type="PANTHER" id="PTHR48421:SF1">
    <property type="entry name" value="MYCBP-ASSOCIATED PROTEIN"/>
    <property type="match status" value="1"/>
</dbReference>
<dbReference type="PANTHER" id="PTHR48421">
    <property type="entry name" value="MYCBP-ASSOCIATED PROTEIN"/>
    <property type="match status" value="1"/>
</dbReference>
<gene>
    <name evidence="2" type="ORF">LY90DRAFT_668392</name>
</gene>
<comment type="caution">
    <text evidence="2">The sequence shown here is derived from an EMBL/GenBank/DDBJ whole genome shotgun (WGS) entry which is preliminary data.</text>
</comment>
<dbReference type="Gene3D" id="2.60.40.10">
    <property type="entry name" value="Immunoglobulins"/>
    <property type="match status" value="1"/>
</dbReference>
<name>A0A1Y2DS59_9FUNG</name>
<dbReference type="STRING" id="1754190.A0A1Y2DS59"/>
<feature type="compositionally biased region" description="Basic and acidic residues" evidence="1">
    <location>
        <begin position="706"/>
        <end position="716"/>
    </location>
</feature>
<evidence type="ECO:0008006" key="4">
    <source>
        <dbReference type="Google" id="ProtNLM"/>
    </source>
</evidence>
<proteinExistence type="predicted"/>
<dbReference type="InterPro" id="IPR013783">
    <property type="entry name" value="Ig-like_fold"/>
</dbReference>
<keyword evidence="3" id="KW-1185">Reference proteome</keyword>
<evidence type="ECO:0000313" key="2">
    <source>
        <dbReference type="EMBL" id="ORY61974.1"/>
    </source>
</evidence>
<dbReference type="Pfam" id="PF14646">
    <property type="entry name" value="MYCBPAP"/>
    <property type="match status" value="1"/>
</dbReference>
<dbReference type="Proteomes" id="UP000193920">
    <property type="component" value="Unassembled WGS sequence"/>
</dbReference>
<evidence type="ECO:0000256" key="1">
    <source>
        <dbReference type="SAM" id="MobiDB-lite"/>
    </source>
</evidence>
<dbReference type="OrthoDB" id="10263316at2759"/>
<organism evidence="2 3">
    <name type="scientific">Neocallimastix californiae</name>
    <dbReference type="NCBI Taxonomy" id="1754190"/>
    <lineage>
        <taxon>Eukaryota</taxon>
        <taxon>Fungi</taxon>
        <taxon>Fungi incertae sedis</taxon>
        <taxon>Chytridiomycota</taxon>
        <taxon>Chytridiomycota incertae sedis</taxon>
        <taxon>Neocallimastigomycetes</taxon>
        <taxon>Neocallimastigales</taxon>
        <taxon>Neocallimastigaceae</taxon>
        <taxon>Neocallimastix</taxon>
    </lineage>
</organism>
<feature type="compositionally biased region" description="Basic and acidic residues" evidence="1">
    <location>
        <begin position="309"/>
        <end position="325"/>
    </location>
</feature>
<accession>A0A1Y2DS59</accession>
<feature type="compositionally biased region" description="Basic and acidic residues" evidence="1">
    <location>
        <begin position="340"/>
        <end position="352"/>
    </location>
</feature>
<protein>
    <recommendedName>
        <fullName evidence="4">MYCBP-associated protein</fullName>
    </recommendedName>
</protein>
<dbReference type="AlphaFoldDB" id="A0A1Y2DS59"/>
<reference evidence="2 3" key="1">
    <citation type="submission" date="2016-08" db="EMBL/GenBank/DDBJ databases">
        <title>A Parts List for Fungal Cellulosomes Revealed by Comparative Genomics.</title>
        <authorList>
            <consortium name="DOE Joint Genome Institute"/>
            <person name="Haitjema C.H."/>
            <person name="Gilmore S.P."/>
            <person name="Henske J.K."/>
            <person name="Solomon K.V."/>
            <person name="De Groot R."/>
            <person name="Kuo A."/>
            <person name="Mondo S.J."/>
            <person name="Salamov A.A."/>
            <person name="Labutti K."/>
            <person name="Zhao Z."/>
            <person name="Chiniquy J."/>
            <person name="Barry K."/>
            <person name="Brewer H.M."/>
            <person name="Purvine S.O."/>
            <person name="Wright A.T."/>
            <person name="Boxma B."/>
            <person name="Van Alen T."/>
            <person name="Hackstein J.H."/>
            <person name="Baker S.E."/>
            <person name="Grigoriev I.V."/>
            <person name="O'Malley M.A."/>
        </authorList>
    </citation>
    <scope>NUCLEOTIDE SEQUENCE [LARGE SCALE GENOMIC DNA]</scope>
    <source>
        <strain evidence="2 3">G1</strain>
    </source>
</reference>
<dbReference type="EMBL" id="MCOG01000058">
    <property type="protein sequence ID" value="ORY61974.1"/>
    <property type="molecule type" value="Genomic_DNA"/>
</dbReference>